<dbReference type="PANTHER" id="PTHR34460:SF2">
    <property type="entry name" value="OS04G0405500 PROTEIN"/>
    <property type="match status" value="1"/>
</dbReference>
<evidence type="ECO:0000313" key="2">
    <source>
        <dbReference type="EMBL" id="KAG6477208.1"/>
    </source>
</evidence>
<name>A0A8J5F325_ZINOF</name>
<keyword evidence="3" id="KW-1185">Reference proteome</keyword>
<dbReference type="PANTHER" id="PTHR34460">
    <property type="entry name" value="VITELLOGENIN-LIKE PROTEIN"/>
    <property type="match status" value="1"/>
</dbReference>
<feature type="region of interest" description="Disordered" evidence="1">
    <location>
        <begin position="203"/>
        <end position="270"/>
    </location>
</feature>
<dbReference type="EMBL" id="JACMSC010000018">
    <property type="protein sequence ID" value="KAG6477208.1"/>
    <property type="molecule type" value="Genomic_DNA"/>
</dbReference>
<evidence type="ECO:0000256" key="1">
    <source>
        <dbReference type="SAM" id="MobiDB-lite"/>
    </source>
</evidence>
<reference evidence="2 3" key="1">
    <citation type="submission" date="2020-08" db="EMBL/GenBank/DDBJ databases">
        <title>Plant Genome Project.</title>
        <authorList>
            <person name="Zhang R.-G."/>
        </authorList>
    </citation>
    <scope>NUCLEOTIDE SEQUENCE [LARGE SCALE GENOMIC DNA]</scope>
    <source>
        <tissue evidence="2">Rhizome</tissue>
    </source>
</reference>
<proteinExistence type="predicted"/>
<feature type="compositionally biased region" description="Polar residues" evidence="1">
    <location>
        <begin position="250"/>
        <end position="267"/>
    </location>
</feature>
<dbReference type="Proteomes" id="UP000734854">
    <property type="component" value="Unassembled WGS sequence"/>
</dbReference>
<gene>
    <name evidence="2" type="ORF">ZIOFF_066460</name>
</gene>
<dbReference type="AlphaFoldDB" id="A0A8J5F325"/>
<organism evidence="2 3">
    <name type="scientific">Zingiber officinale</name>
    <name type="common">Ginger</name>
    <name type="synonym">Amomum zingiber</name>
    <dbReference type="NCBI Taxonomy" id="94328"/>
    <lineage>
        <taxon>Eukaryota</taxon>
        <taxon>Viridiplantae</taxon>
        <taxon>Streptophyta</taxon>
        <taxon>Embryophyta</taxon>
        <taxon>Tracheophyta</taxon>
        <taxon>Spermatophyta</taxon>
        <taxon>Magnoliopsida</taxon>
        <taxon>Liliopsida</taxon>
        <taxon>Zingiberales</taxon>
        <taxon>Zingiberaceae</taxon>
        <taxon>Zingiber</taxon>
    </lineage>
</organism>
<accession>A0A8J5F325</accession>
<sequence>MADKVAVGVADDMGESVQCVDHPYRSNPGGVCAFCLQEKLGKLVSSSKSNPFLPLQPSPSSSTSSPTSFRADVVATGLASVYSRNGAPAYDGRRTKFSYLAVGRSKKKKGGGGDLGSYANGGRKFVVSGSSHTTASVAVANGGGLVLKRSKSVAPTPRTTGSFLAQVGVGRRNGDAAVADSPRKKSFWSFLYHSPVSSAISFSSAVNGNSHSRRSTSSSSGGGREGDASKQHPQPPSIDLEAETGRKLAENSSAEDAQSPSGSQASSLFGRKVSRSRSVGCGSRSFSGDFLERISTGFGDCTLRRVESQREAKPKTAIQLDQNKNNDGDRQHTMKETIKCGGIFGGLGMMSAYWLPAAADDDYDIHSRASTSTPAARTGVAPHGRTRTWGLALASPMRAFRPHSSSSRSLYTINAAASTGPAATNIISSINGHDGCGKQSSLNSDASFLASESDVDELFLVRKSISNKPEDTHDNDDADRHRCLLFCVLIPLGNHRADAVDRAVSTPSSSLRLPCARLLHRGAKSAIGCFVLLGAVF</sequence>
<evidence type="ECO:0000313" key="3">
    <source>
        <dbReference type="Proteomes" id="UP000734854"/>
    </source>
</evidence>
<protein>
    <submittedName>
        <fullName evidence="2">Uncharacterized protein</fullName>
    </submittedName>
</protein>
<comment type="caution">
    <text evidence="2">The sequence shown here is derived from an EMBL/GenBank/DDBJ whole genome shotgun (WGS) entry which is preliminary data.</text>
</comment>
<feature type="region of interest" description="Disordered" evidence="1">
    <location>
        <begin position="308"/>
        <end position="332"/>
    </location>
</feature>
<feature type="compositionally biased region" description="Low complexity" evidence="1">
    <location>
        <begin position="203"/>
        <end position="219"/>
    </location>
</feature>